<dbReference type="EMBL" id="QTZN02000014">
    <property type="protein sequence ID" value="MVB06971.1"/>
    <property type="molecule type" value="Genomic_DNA"/>
</dbReference>
<dbReference type="CDD" id="cd09001">
    <property type="entry name" value="GH43_FsAxh1-like"/>
    <property type="match status" value="1"/>
</dbReference>
<evidence type="ECO:0000256" key="5">
    <source>
        <dbReference type="PIRSR" id="PIRSR606710-2"/>
    </source>
</evidence>
<evidence type="ECO:0000256" key="2">
    <source>
        <dbReference type="ARBA" id="ARBA00022801"/>
    </source>
</evidence>
<dbReference type="EMBL" id="WOTW01000014">
    <property type="protein sequence ID" value="MUP37766.1"/>
    <property type="molecule type" value="Genomic_DNA"/>
</dbReference>
<dbReference type="Proteomes" id="UP000462449">
    <property type="component" value="Unassembled WGS sequence"/>
</dbReference>
<dbReference type="InterPro" id="IPR013320">
    <property type="entry name" value="ConA-like_dom_sf"/>
</dbReference>
<evidence type="ECO:0000256" key="1">
    <source>
        <dbReference type="ARBA" id="ARBA00009865"/>
    </source>
</evidence>
<dbReference type="SUPFAM" id="SSF49899">
    <property type="entry name" value="Concanavalin A-like lectins/glucanases"/>
    <property type="match status" value="1"/>
</dbReference>
<dbReference type="RefSeq" id="WP_156195531.1">
    <property type="nucleotide sequence ID" value="NZ_QTZN02000014.1"/>
</dbReference>
<feature type="signal peptide" evidence="7">
    <location>
        <begin position="1"/>
        <end position="29"/>
    </location>
</feature>
<dbReference type="InterPro" id="IPR023296">
    <property type="entry name" value="Glyco_hydro_beta-prop_sf"/>
</dbReference>
<dbReference type="SUPFAM" id="SSF75005">
    <property type="entry name" value="Arabinanase/levansucrase/invertase"/>
    <property type="match status" value="1"/>
</dbReference>
<dbReference type="InterPro" id="IPR006710">
    <property type="entry name" value="Glyco_hydro_43"/>
</dbReference>
<evidence type="ECO:0000313" key="10">
    <source>
        <dbReference type="EMBL" id="MVB06971.1"/>
    </source>
</evidence>
<evidence type="ECO:0000313" key="12">
    <source>
        <dbReference type="Proteomes" id="UP000462449"/>
    </source>
</evidence>
<keyword evidence="11" id="KW-1185">Reference proteome</keyword>
<dbReference type="InterPro" id="IPR041542">
    <property type="entry name" value="GH43_C2"/>
</dbReference>
<dbReference type="Proteomes" id="UP000285951">
    <property type="component" value="Unassembled WGS sequence"/>
</dbReference>
<comment type="caution">
    <text evidence="9">The sequence shown here is derived from an EMBL/GenBank/DDBJ whole genome shotgun (WGS) entry which is preliminary data.</text>
</comment>
<comment type="similarity">
    <text evidence="1 6">Belongs to the glycosyl hydrolase 43 family.</text>
</comment>
<accession>A0A7M4D537</accession>
<dbReference type="AlphaFoldDB" id="A0A7M4D537"/>
<dbReference type="Gene3D" id="2.115.10.20">
    <property type="entry name" value="Glycosyl hydrolase domain, family 43"/>
    <property type="match status" value="1"/>
</dbReference>
<evidence type="ECO:0000256" key="7">
    <source>
        <dbReference type="SAM" id="SignalP"/>
    </source>
</evidence>
<organism evidence="9 12">
    <name type="scientific">Labilibaculum euxinus</name>
    <dbReference type="NCBI Taxonomy" id="2686357"/>
    <lineage>
        <taxon>Bacteria</taxon>
        <taxon>Pseudomonadati</taxon>
        <taxon>Bacteroidota</taxon>
        <taxon>Bacteroidia</taxon>
        <taxon>Marinilabiliales</taxon>
        <taxon>Marinifilaceae</taxon>
        <taxon>Labilibaculum</taxon>
    </lineage>
</organism>
<feature type="domain" description="Beta-xylosidase C-terminal Concanavalin A-like" evidence="8">
    <location>
        <begin position="356"/>
        <end position="551"/>
    </location>
</feature>
<dbReference type="InterPro" id="IPR051795">
    <property type="entry name" value="Glycosyl_Hydrlase_43"/>
</dbReference>
<feature type="active site" description="Proton acceptor" evidence="4">
    <location>
        <position position="63"/>
    </location>
</feature>
<dbReference type="Pfam" id="PF04616">
    <property type="entry name" value="Glyco_hydro_43"/>
    <property type="match status" value="1"/>
</dbReference>
<evidence type="ECO:0000313" key="11">
    <source>
        <dbReference type="Proteomes" id="UP000285951"/>
    </source>
</evidence>
<dbReference type="GO" id="GO:0005975">
    <property type="term" value="P:carbohydrate metabolic process"/>
    <property type="evidence" value="ECO:0007669"/>
    <property type="project" value="InterPro"/>
</dbReference>
<evidence type="ECO:0000256" key="3">
    <source>
        <dbReference type="ARBA" id="ARBA00023295"/>
    </source>
</evidence>
<dbReference type="Pfam" id="PF17851">
    <property type="entry name" value="GH43_C2"/>
    <property type="match status" value="1"/>
</dbReference>
<dbReference type="PANTHER" id="PTHR42812">
    <property type="entry name" value="BETA-XYLOSIDASE"/>
    <property type="match status" value="1"/>
</dbReference>
<sequence>MGKQKINRKKIVPFWLIALFAGIVSPAIAQSNNENKQDISQVWVADNGDGTYKNPILHTDYSDPDVVRVGDDFYMTASSFNCIPGLPVLHSTDLVNWELISYALHKQPPFDVFDKPQHGNGVWAPCIRFHKGEYYIYYPDPDFGIYLTKAKDPVGPWSEPILVKEGKGLIDPSPLWDDDGKAYLVHAFAGSRAGVKSILVVSKMSTDGTKLLDDGVMVFDGGQNHPTLEGPKFYKRNEYYYIFAPAGGVSTGWQLIMRSKNIYGPYDSKVVLEKGKTAVNGPHQGAWVDTPSGEDWFIHFQNKDAYGRIVHLQPMSWKNDWPVMGIDLDGDGIGEPVSSYKKPDLPKGKVMTPSESDEFNEPSLGLQWQWHANPKITWGFPTGHMGFYRLNCFPKSDDYVNLWETPNLLLQKFPAEEFMVTTKFTFNNHFDGEEIGFVVMGESYQFISLKQINEKLKIRVVRCDNARKNGAEKELFEHGFKEKTVYFRLKVKAGAVCSFSYSADGEKFTEAGDNFNAVPGRWIGAKVGFFALRDGVINNAGSADIDWFRIEKTEE</sequence>
<feature type="chain" id="PRO_5029565167" evidence="7">
    <location>
        <begin position="30"/>
        <end position="555"/>
    </location>
</feature>
<keyword evidence="7" id="KW-0732">Signal</keyword>
<proteinExistence type="inferred from homology"/>
<reference evidence="10 11" key="1">
    <citation type="submission" date="2019-11" db="EMBL/GenBank/DDBJ databases">
        <title>Draft genome sequence of Labilibaculum sp. strain SYP isolated from Black Sea.</title>
        <authorList>
            <person name="Yadav S."/>
            <person name="Villanueva L."/>
        </authorList>
    </citation>
    <scope>NUCLEOTIDE SEQUENCE [LARGE SCALE GENOMIC DNA]</scope>
    <source>
        <strain evidence="10 11">44</strain>
    </source>
</reference>
<dbReference type="PANTHER" id="PTHR42812:SF12">
    <property type="entry name" value="BETA-XYLOSIDASE-RELATED"/>
    <property type="match status" value="1"/>
</dbReference>
<protein>
    <submittedName>
        <fullName evidence="9">Family 43 glycosylhydrolase</fullName>
    </submittedName>
</protein>
<name>A0A7M4D537_9BACT</name>
<reference evidence="9 12" key="2">
    <citation type="submission" date="2019-12" db="EMBL/GenBank/DDBJ databases">
        <title>Draft genome sequence of Labilibaculum sp. strain 44 isolated from deep waters of Black Sea.</title>
        <authorList>
            <person name="Yadav S."/>
            <person name="Villanueva L."/>
        </authorList>
    </citation>
    <scope>NUCLEOTIDE SEQUENCE [LARGE SCALE GENOMIC DNA]</scope>
    <source>
        <strain evidence="9 12">44</strain>
    </source>
</reference>
<evidence type="ECO:0000256" key="4">
    <source>
        <dbReference type="PIRSR" id="PIRSR606710-1"/>
    </source>
</evidence>
<evidence type="ECO:0000259" key="8">
    <source>
        <dbReference type="Pfam" id="PF17851"/>
    </source>
</evidence>
<evidence type="ECO:0000256" key="6">
    <source>
        <dbReference type="RuleBase" id="RU361187"/>
    </source>
</evidence>
<keyword evidence="3 6" id="KW-0326">Glycosidase</keyword>
<evidence type="ECO:0000313" key="9">
    <source>
        <dbReference type="EMBL" id="MUP37766.1"/>
    </source>
</evidence>
<feature type="site" description="Important for catalytic activity, responsible for pKa modulation of the active site Glu and correct orientation of both the proton donor and substrate" evidence="5">
    <location>
        <position position="171"/>
    </location>
</feature>
<keyword evidence="2 6" id="KW-0378">Hydrolase</keyword>
<dbReference type="OrthoDB" id="9801455at2"/>
<dbReference type="GO" id="GO:0004553">
    <property type="term" value="F:hydrolase activity, hydrolyzing O-glycosyl compounds"/>
    <property type="evidence" value="ECO:0007669"/>
    <property type="project" value="InterPro"/>
</dbReference>
<feature type="active site" description="Proton donor" evidence="4">
    <location>
        <position position="229"/>
    </location>
</feature>
<gene>
    <name evidence="10" type="ORF">DWB62_008070</name>
    <name evidence="9" type="ORF">GNY23_08070</name>
</gene>
<dbReference type="Gene3D" id="2.60.120.200">
    <property type="match status" value="1"/>
</dbReference>